<comment type="caution">
    <text evidence="1">The sequence shown here is derived from an EMBL/GenBank/DDBJ whole genome shotgun (WGS) entry which is preliminary data.</text>
</comment>
<reference evidence="1" key="1">
    <citation type="submission" date="2018-11" db="EMBL/GenBank/DDBJ databases">
        <authorList>
            <consortium name="Pathogen Informatics"/>
        </authorList>
    </citation>
    <scope>NUCLEOTIDE SEQUENCE</scope>
</reference>
<protein>
    <submittedName>
        <fullName evidence="1">Uncharacterized protein</fullName>
    </submittedName>
</protein>
<keyword evidence="2" id="KW-1185">Reference proteome</keyword>
<dbReference type="EMBL" id="CAAALY010253658">
    <property type="protein sequence ID" value="VEL36978.1"/>
    <property type="molecule type" value="Genomic_DNA"/>
</dbReference>
<evidence type="ECO:0000313" key="2">
    <source>
        <dbReference type="Proteomes" id="UP000784294"/>
    </source>
</evidence>
<name>A0A448XHV8_9PLAT</name>
<accession>A0A448XHV8</accession>
<dbReference type="AlphaFoldDB" id="A0A448XHV8"/>
<organism evidence="1 2">
    <name type="scientific">Protopolystoma xenopodis</name>
    <dbReference type="NCBI Taxonomy" id="117903"/>
    <lineage>
        <taxon>Eukaryota</taxon>
        <taxon>Metazoa</taxon>
        <taxon>Spiralia</taxon>
        <taxon>Lophotrochozoa</taxon>
        <taxon>Platyhelminthes</taxon>
        <taxon>Monogenea</taxon>
        <taxon>Polyopisthocotylea</taxon>
        <taxon>Polystomatidea</taxon>
        <taxon>Polystomatidae</taxon>
        <taxon>Protopolystoma</taxon>
    </lineage>
</organism>
<dbReference type="Proteomes" id="UP000784294">
    <property type="component" value="Unassembled WGS sequence"/>
</dbReference>
<evidence type="ECO:0000313" key="1">
    <source>
        <dbReference type="EMBL" id="VEL36978.1"/>
    </source>
</evidence>
<proteinExistence type="predicted"/>
<sequence length="99" mass="10587">MPVQMLQLFHLVAIGPSEQPSGTPVSLRLDAASCTMHSTALTVQTATSLLAFRFFAFSLFHVFPSSPHLTLSACECSNYRTRSHAVLAGLVPTTPGQLA</sequence>
<gene>
    <name evidence="1" type="ORF">PXEA_LOCUS30418</name>
</gene>